<feature type="compositionally biased region" description="Basic and acidic residues" evidence="1">
    <location>
        <begin position="8"/>
        <end position="20"/>
    </location>
</feature>
<feature type="region of interest" description="Disordered" evidence="1">
    <location>
        <begin position="1"/>
        <end position="31"/>
    </location>
</feature>
<reference evidence="2 3" key="1">
    <citation type="journal article" date="2024" name="Arch. Microbiol.">
        <title>Corallococcus caeni sp. nov., a novel myxobacterium isolated from activated sludge.</title>
        <authorList>
            <person name="Tomita S."/>
            <person name="Nakai R."/>
            <person name="Kuroda K."/>
            <person name="Kurashita H."/>
            <person name="Hatamoto M."/>
            <person name="Yamaguchi T."/>
            <person name="Narihiro T."/>
        </authorList>
    </citation>
    <scope>NUCLEOTIDE SEQUENCE [LARGE SCALE GENOMIC DNA]</scope>
    <source>
        <strain evidence="2 3">NO1</strain>
    </source>
</reference>
<sequence length="107" mass="11554">MENETFAGDERGARPIEHSGPDGGGLDVEPPALGFRHRELIGTPGIEPSSDRLRMQRGRDLPPQFDRVHRQLSSAINPARLSSGTPASINRRSKLTGAATIGLVFDL</sequence>
<protein>
    <submittedName>
        <fullName evidence="2">Uncharacterized protein</fullName>
    </submittedName>
</protein>
<name>A0ABQ6QR10_9BACT</name>
<dbReference type="EMBL" id="BTTX01000002">
    <property type="protein sequence ID" value="GMU06119.1"/>
    <property type="molecule type" value="Genomic_DNA"/>
</dbReference>
<evidence type="ECO:0000313" key="2">
    <source>
        <dbReference type="EMBL" id="GMU06119.1"/>
    </source>
</evidence>
<accession>A0ABQ6QR10</accession>
<dbReference type="Proteomes" id="UP001342631">
    <property type="component" value="Unassembled WGS sequence"/>
</dbReference>
<proteinExistence type="predicted"/>
<organism evidence="2 3">
    <name type="scientific">Corallococcus caeni</name>
    <dbReference type="NCBI Taxonomy" id="3082388"/>
    <lineage>
        <taxon>Bacteria</taxon>
        <taxon>Pseudomonadati</taxon>
        <taxon>Myxococcota</taxon>
        <taxon>Myxococcia</taxon>
        <taxon>Myxococcales</taxon>
        <taxon>Cystobacterineae</taxon>
        <taxon>Myxococcaceae</taxon>
        <taxon>Corallococcus</taxon>
    </lineage>
</organism>
<evidence type="ECO:0000313" key="3">
    <source>
        <dbReference type="Proteomes" id="UP001342631"/>
    </source>
</evidence>
<comment type="caution">
    <text evidence="2">The sequence shown here is derived from an EMBL/GenBank/DDBJ whole genome shotgun (WGS) entry which is preliminary data.</text>
</comment>
<gene>
    <name evidence="2" type="ORF">ASNO1_23720</name>
</gene>
<keyword evidence="3" id="KW-1185">Reference proteome</keyword>
<evidence type="ECO:0000256" key="1">
    <source>
        <dbReference type="SAM" id="MobiDB-lite"/>
    </source>
</evidence>